<comment type="caution">
    <text evidence="2">The sequence shown here is derived from an EMBL/GenBank/DDBJ whole genome shotgun (WGS) entry which is preliminary data.</text>
</comment>
<dbReference type="InterPro" id="IPR050266">
    <property type="entry name" value="AB_hydrolase_sf"/>
</dbReference>
<feature type="domain" description="AB hydrolase-1" evidence="1">
    <location>
        <begin position="31"/>
        <end position="280"/>
    </location>
</feature>
<keyword evidence="3" id="KW-1185">Reference proteome</keyword>
<dbReference type="PRINTS" id="PR00111">
    <property type="entry name" value="ABHYDROLASE"/>
</dbReference>
<reference evidence="2 3" key="1">
    <citation type="submission" date="2024-06" db="EMBL/GenBank/DDBJ databases">
        <title>The Natural Products Discovery Center: Release of the First 8490 Sequenced Strains for Exploring Actinobacteria Biosynthetic Diversity.</title>
        <authorList>
            <person name="Kalkreuter E."/>
            <person name="Kautsar S.A."/>
            <person name="Yang D."/>
            <person name="Bader C.D."/>
            <person name="Teijaro C.N."/>
            <person name="Fluegel L."/>
            <person name="Davis C.M."/>
            <person name="Simpson J.R."/>
            <person name="Lauterbach L."/>
            <person name="Steele A.D."/>
            <person name="Gui C."/>
            <person name="Meng S."/>
            <person name="Li G."/>
            <person name="Viehrig K."/>
            <person name="Ye F."/>
            <person name="Su P."/>
            <person name="Kiefer A.F."/>
            <person name="Nichols A."/>
            <person name="Cepeda A.J."/>
            <person name="Yan W."/>
            <person name="Fan B."/>
            <person name="Jiang Y."/>
            <person name="Adhikari A."/>
            <person name="Zheng C.-J."/>
            <person name="Schuster L."/>
            <person name="Cowan T.M."/>
            <person name="Smanski M.J."/>
            <person name="Chevrette M.G."/>
            <person name="De Carvalho L.P.S."/>
            <person name="Shen B."/>
        </authorList>
    </citation>
    <scope>NUCLEOTIDE SEQUENCE [LARGE SCALE GENOMIC DNA]</scope>
    <source>
        <strain evidence="2 3">NPDC000632</strain>
    </source>
</reference>
<organism evidence="2 3">
    <name type="scientific">Streptomyces flaveolus</name>
    <dbReference type="NCBI Taxonomy" id="67297"/>
    <lineage>
        <taxon>Bacteria</taxon>
        <taxon>Bacillati</taxon>
        <taxon>Actinomycetota</taxon>
        <taxon>Actinomycetes</taxon>
        <taxon>Kitasatosporales</taxon>
        <taxon>Streptomycetaceae</taxon>
        <taxon>Streptomyces</taxon>
    </lineage>
</organism>
<accession>A0ABV1VKN6</accession>
<dbReference type="InterPro" id="IPR000073">
    <property type="entry name" value="AB_hydrolase_1"/>
</dbReference>
<dbReference type="Pfam" id="PF00561">
    <property type="entry name" value="Abhydrolase_1"/>
    <property type="match status" value="1"/>
</dbReference>
<sequence>MAATSAASHSRTLETPYGRFHVRDTEGEGTPIVALHGFPDDSRIYSRLTPHLAPHRVLNLDFRGFGGSERRQTEVLEPGQREAELGAVLDALELDRVALVGHDASGAVAVNYTLGHSDRVASLVLLNCYYGEAPSLRLPEMIRLLGDPDFTPLADALVSDPKMRGWLLAHTRRRFGYAIDDPEGVAAASIVPQWFGEDGRPDALVAIRAWTATLYPELDIQDRHIANGDLAALKTNVTVAFGEDDAYLNPELARHIQGLFSNAALHLIKDASHWPQWDQPEITAQLIRESIR</sequence>
<dbReference type="GO" id="GO:0016787">
    <property type="term" value="F:hydrolase activity"/>
    <property type="evidence" value="ECO:0007669"/>
    <property type="project" value="UniProtKB-KW"/>
</dbReference>
<evidence type="ECO:0000259" key="1">
    <source>
        <dbReference type="Pfam" id="PF00561"/>
    </source>
</evidence>
<dbReference type="SUPFAM" id="SSF53474">
    <property type="entry name" value="alpha/beta-Hydrolases"/>
    <property type="match status" value="1"/>
</dbReference>
<proteinExistence type="predicted"/>
<protein>
    <submittedName>
        <fullName evidence="2">Alpha/beta hydrolase</fullName>
    </submittedName>
</protein>
<evidence type="ECO:0000313" key="2">
    <source>
        <dbReference type="EMBL" id="MER6906616.1"/>
    </source>
</evidence>
<dbReference type="InterPro" id="IPR029058">
    <property type="entry name" value="AB_hydrolase_fold"/>
</dbReference>
<dbReference type="Proteomes" id="UP001490330">
    <property type="component" value="Unassembled WGS sequence"/>
</dbReference>
<dbReference type="EMBL" id="JBEPCV010000023">
    <property type="protein sequence ID" value="MER6906616.1"/>
    <property type="molecule type" value="Genomic_DNA"/>
</dbReference>
<dbReference type="RefSeq" id="WP_350721495.1">
    <property type="nucleotide sequence ID" value="NZ_JBEPCO010000026.1"/>
</dbReference>
<keyword evidence="2" id="KW-0378">Hydrolase</keyword>
<name>A0ABV1VKN6_9ACTN</name>
<dbReference type="Gene3D" id="3.40.50.1820">
    <property type="entry name" value="alpha/beta hydrolase"/>
    <property type="match status" value="1"/>
</dbReference>
<dbReference type="PANTHER" id="PTHR43798:SF33">
    <property type="entry name" value="HYDROLASE, PUTATIVE (AFU_ORTHOLOGUE AFUA_2G14860)-RELATED"/>
    <property type="match status" value="1"/>
</dbReference>
<gene>
    <name evidence="2" type="ORF">ABT322_23320</name>
</gene>
<dbReference type="PANTHER" id="PTHR43798">
    <property type="entry name" value="MONOACYLGLYCEROL LIPASE"/>
    <property type="match status" value="1"/>
</dbReference>
<evidence type="ECO:0000313" key="3">
    <source>
        <dbReference type="Proteomes" id="UP001490330"/>
    </source>
</evidence>